<dbReference type="Proteomes" id="UP000219688">
    <property type="component" value="Unassembled WGS sequence"/>
</dbReference>
<dbReference type="NCBIfam" id="TIGR01216">
    <property type="entry name" value="ATP_synt_epsi"/>
    <property type="match status" value="1"/>
</dbReference>
<dbReference type="RefSeq" id="WP_097186939.1">
    <property type="nucleotide sequence ID" value="NZ_OBQK01000001.1"/>
</dbReference>
<keyword evidence="3 8" id="KW-0813">Transport</keyword>
<evidence type="ECO:0000256" key="1">
    <source>
        <dbReference type="ARBA" id="ARBA00004202"/>
    </source>
</evidence>
<sequence length="94" mass="9830">MSELKVELVAADRQVWQGEASMVSARSIDGDLGIMPGHTPLLAVLAAGEVRIETSGRTESVRIDSGFLSVDHDRVVIVADNVDAAGLSTPAETA</sequence>
<proteinExistence type="inferred from homology"/>
<comment type="subcellular location">
    <subcellularLocation>
        <location evidence="1 8">Cell membrane</location>
        <topology evidence="1 8">Peripheral membrane protein</topology>
    </subcellularLocation>
</comment>
<dbReference type="STRING" id="1122622.GCA_000421185_03211"/>
<dbReference type="GO" id="GO:0005886">
    <property type="term" value="C:plasma membrane"/>
    <property type="evidence" value="ECO:0007669"/>
    <property type="project" value="UniProtKB-SubCell"/>
</dbReference>
<dbReference type="Pfam" id="PF02823">
    <property type="entry name" value="ATP-synt_DE_N"/>
    <property type="match status" value="1"/>
</dbReference>
<evidence type="ECO:0000256" key="9">
    <source>
        <dbReference type="RuleBase" id="RU003656"/>
    </source>
</evidence>
<organism evidence="11 12">
    <name type="scientific">Ornithinimicrobium cerasi</name>
    <dbReference type="NCBI Taxonomy" id="2248773"/>
    <lineage>
        <taxon>Bacteria</taxon>
        <taxon>Bacillati</taxon>
        <taxon>Actinomycetota</taxon>
        <taxon>Actinomycetes</taxon>
        <taxon>Micrococcales</taxon>
        <taxon>Ornithinimicrobiaceae</taxon>
        <taxon>Ornithinimicrobium</taxon>
    </lineage>
</organism>
<evidence type="ECO:0000256" key="3">
    <source>
        <dbReference type="ARBA" id="ARBA00022448"/>
    </source>
</evidence>
<evidence type="ECO:0000256" key="4">
    <source>
        <dbReference type="ARBA" id="ARBA00023065"/>
    </source>
</evidence>
<keyword evidence="8" id="KW-0375">Hydrogen ion transport</keyword>
<dbReference type="Gene3D" id="2.60.15.10">
    <property type="entry name" value="F0F1 ATP synthase delta/epsilon subunit, N-terminal"/>
    <property type="match status" value="1"/>
</dbReference>
<dbReference type="InterPro" id="IPR020546">
    <property type="entry name" value="ATP_synth_F1_dsu/esu_N"/>
</dbReference>
<keyword evidence="7 8" id="KW-0066">ATP synthesis</keyword>
<comment type="subunit">
    <text evidence="8 9">F-type ATPases have 2 components, CF(1) - the catalytic core - and CF(0) - the membrane proton channel. CF(1) has five subunits: alpha(3), beta(3), gamma(1), delta(1), epsilon(1). CF(0) has three main subunits: a, b and c.</text>
</comment>
<evidence type="ECO:0000256" key="5">
    <source>
        <dbReference type="ARBA" id="ARBA00023136"/>
    </source>
</evidence>
<dbReference type="NCBIfam" id="NF009977">
    <property type="entry name" value="PRK13442.1"/>
    <property type="match status" value="1"/>
</dbReference>
<keyword evidence="8" id="KW-1003">Cell membrane</keyword>
<keyword evidence="12" id="KW-1185">Reference proteome</keyword>
<dbReference type="EMBL" id="OBQK01000001">
    <property type="protein sequence ID" value="SOC52771.1"/>
    <property type="molecule type" value="Genomic_DNA"/>
</dbReference>
<evidence type="ECO:0000256" key="6">
    <source>
        <dbReference type="ARBA" id="ARBA00023196"/>
    </source>
</evidence>
<dbReference type="SUPFAM" id="SSF51344">
    <property type="entry name" value="Epsilon subunit of F1F0-ATP synthase N-terminal domain"/>
    <property type="match status" value="1"/>
</dbReference>
<reference evidence="12" key="1">
    <citation type="submission" date="2017-08" db="EMBL/GenBank/DDBJ databases">
        <authorList>
            <person name="Varghese N."/>
            <person name="Submissions S."/>
        </authorList>
    </citation>
    <scope>NUCLEOTIDE SEQUENCE [LARGE SCALE GENOMIC DNA]</scope>
    <source>
        <strain evidence="12">USBA17B2</strain>
    </source>
</reference>
<dbReference type="PANTHER" id="PTHR13822">
    <property type="entry name" value="ATP SYNTHASE DELTA/EPSILON CHAIN"/>
    <property type="match status" value="1"/>
</dbReference>
<comment type="function">
    <text evidence="8">Produces ATP from ADP in the presence of a proton gradient across the membrane.</text>
</comment>
<evidence type="ECO:0000313" key="12">
    <source>
        <dbReference type="Proteomes" id="UP000219688"/>
    </source>
</evidence>
<evidence type="ECO:0000256" key="2">
    <source>
        <dbReference type="ARBA" id="ARBA00005712"/>
    </source>
</evidence>
<dbReference type="GO" id="GO:0005524">
    <property type="term" value="F:ATP binding"/>
    <property type="evidence" value="ECO:0007669"/>
    <property type="project" value="UniProtKB-UniRule"/>
</dbReference>
<keyword evidence="5 8" id="KW-0472">Membrane</keyword>
<dbReference type="InterPro" id="IPR001469">
    <property type="entry name" value="ATP_synth_F1_dsu/esu"/>
</dbReference>
<evidence type="ECO:0000256" key="8">
    <source>
        <dbReference type="HAMAP-Rule" id="MF_00530"/>
    </source>
</evidence>
<evidence type="ECO:0000256" key="7">
    <source>
        <dbReference type="ARBA" id="ARBA00023310"/>
    </source>
</evidence>
<name>A0A285VJP6_9MICO</name>
<comment type="similarity">
    <text evidence="2 8 9">Belongs to the ATPase epsilon chain family.</text>
</comment>
<dbReference type="PANTHER" id="PTHR13822:SF10">
    <property type="entry name" value="ATP SYNTHASE EPSILON CHAIN, CHLOROPLASTIC"/>
    <property type="match status" value="1"/>
</dbReference>
<dbReference type="HAMAP" id="MF_00530">
    <property type="entry name" value="ATP_synth_epsil_bac"/>
    <property type="match status" value="1"/>
</dbReference>
<keyword evidence="4 8" id="KW-0406">Ion transport</keyword>
<dbReference type="CDD" id="cd12152">
    <property type="entry name" value="F1-ATPase_delta"/>
    <property type="match status" value="1"/>
</dbReference>
<gene>
    <name evidence="8" type="primary">atpC</name>
    <name evidence="11" type="ORF">SAMN05421879_101815</name>
</gene>
<protein>
    <recommendedName>
        <fullName evidence="8">ATP synthase epsilon chain</fullName>
    </recommendedName>
    <alternativeName>
        <fullName evidence="8">ATP synthase F1 sector epsilon subunit</fullName>
    </alternativeName>
    <alternativeName>
        <fullName evidence="8">F-ATPase epsilon subunit</fullName>
    </alternativeName>
</protein>
<dbReference type="GO" id="GO:0045259">
    <property type="term" value="C:proton-transporting ATP synthase complex"/>
    <property type="evidence" value="ECO:0007669"/>
    <property type="project" value="UniProtKB-KW"/>
</dbReference>
<evidence type="ECO:0000313" key="11">
    <source>
        <dbReference type="EMBL" id="SOC52771.1"/>
    </source>
</evidence>
<keyword evidence="6 8" id="KW-0139">CF(1)</keyword>
<accession>A0A285VJP6</accession>
<dbReference type="InterPro" id="IPR036771">
    <property type="entry name" value="ATPsynth_dsu/esu_N"/>
</dbReference>
<evidence type="ECO:0000259" key="10">
    <source>
        <dbReference type="Pfam" id="PF02823"/>
    </source>
</evidence>
<dbReference type="GO" id="GO:0046933">
    <property type="term" value="F:proton-transporting ATP synthase activity, rotational mechanism"/>
    <property type="evidence" value="ECO:0007669"/>
    <property type="project" value="UniProtKB-UniRule"/>
</dbReference>
<feature type="domain" description="ATP synthase F1 complex delta/epsilon subunit N-terminal" evidence="10">
    <location>
        <begin position="4"/>
        <end position="81"/>
    </location>
</feature>
<dbReference type="AlphaFoldDB" id="A0A285VJP6"/>